<protein>
    <submittedName>
        <fullName evidence="1">Uncharacterized protein</fullName>
    </submittedName>
</protein>
<dbReference type="Proteomes" id="UP000663722">
    <property type="component" value="Chromosome"/>
</dbReference>
<dbReference type="AlphaFoldDB" id="A0A975BNH1"/>
<organism evidence="1 2">
    <name type="scientific">Desulfonema magnum</name>
    <dbReference type="NCBI Taxonomy" id="45655"/>
    <lineage>
        <taxon>Bacteria</taxon>
        <taxon>Pseudomonadati</taxon>
        <taxon>Thermodesulfobacteriota</taxon>
        <taxon>Desulfobacteria</taxon>
        <taxon>Desulfobacterales</taxon>
        <taxon>Desulfococcaceae</taxon>
        <taxon>Desulfonema</taxon>
    </lineage>
</organism>
<accession>A0A975BNH1</accession>
<dbReference type="KEGG" id="dmm:dnm_048180"/>
<name>A0A975BNH1_9BACT</name>
<evidence type="ECO:0000313" key="2">
    <source>
        <dbReference type="Proteomes" id="UP000663722"/>
    </source>
</evidence>
<proteinExistence type="predicted"/>
<sequence>MKISDLGFGIWGLGFAPSFITRYDRQVMPVYMFFQIQTKEISHESL</sequence>
<gene>
    <name evidence="1" type="ORF">dnm_048180</name>
</gene>
<keyword evidence="2" id="KW-1185">Reference proteome</keyword>
<evidence type="ECO:0000313" key="1">
    <source>
        <dbReference type="EMBL" id="QTA88771.1"/>
    </source>
</evidence>
<reference evidence="1" key="1">
    <citation type="journal article" date="2021" name="Microb. Physiol.">
        <title>Proteogenomic Insights into the Physiology of Marine, Sulfate-Reducing, Filamentous Desulfonema limicola and Desulfonema magnum.</title>
        <authorList>
            <person name="Schnaars V."/>
            <person name="Wohlbrand L."/>
            <person name="Scheve S."/>
            <person name="Hinrichs C."/>
            <person name="Reinhardt R."/>
            <person name="Rabus R."/>
        </authorList>
    </citation>
    <scope>NUCLEOTIDE SEQUENCE</scope>
    <source>
        <strain evidence="1">4be13</strain>
    </source>
</reference>
<dbReference type="EMBL" id="CP061800">
    <property type="protein sequence ID" value="QTA88771.1"/>
    <property type="molecule type" value="Genomic_DNA"/>
</dbReference>